<dbReference type="Proteomes" id="UP001260872">
    <property type="component" value="Unassembled WGS sequence"/>
</dbReference>
<comment type="caution">
    <text evidence="3">The sequence shown here is derived from an EMBL/GenBank/DDBJ whole genome shotgun (WGS) entry which is preliminary data.</text>
</comment>
<dbReference type="InterPro" id="IPR045931">
    <property type="entry name" value="DUF6350"/>
</dbReference>
<feature type="transmembrane region" description="Helical" evidence="2">
    <location>
        <begin position="207"/>
        <end position="231"/>
    </location>
</feature>
<sequence length="483" mass="50404">MASDDTSAPRGLRLPTPPLWLFGLLEGIAAVLVTALLIAVPVFGLAVAQGFTLEGLGSANLDMDASATTALAAQVWLVVHAAPLELVDAPEAGFFHLVPLGLTLIPFLLSVRAGRRLAQGAYPDQLWQGLVGYILIFGVAAGLIAPYAQTPLVSASVLWAVVAAVLVSAVGILGGCYAEARSATRMIGVDLEAKIEELSQRLKWAGAYVWAVLKGGAVAATAAVGLAALLTAGQLAVHWMDIANTHQQLDTGWGGTLGLTLLHLALLPNLVLWALAYSTGAGFAVGTGTVVSPFAVELGPVPAVPVLSALPQTAYEYSFAVLALPVAAGFLAGWWQMREGENHVDDWFALRVPWRPASLTLSTLTLGVLTGAVAAVLLVLPLWLSHISLGLGRMTDLGPHALYAAGLLGAWVALGTVLGYLITTGVKTLVRAKPSPAAPAARPARRRRHRAGEEASSEETSDEEDQAQSEPERKDSSPSSYSR</sequence>
<gene>
    <name evidence="3" type="ORF">RH857_11550</name>
</gene>
<keyword evidence="2" id="KW-0472">Membrane</keyword>
<keyword evidence="2" id="KW-1133">Transmembrane helix</keyword>
<feature type="transmembrane region" description="Helical" evidence="2">
    <location>
        <begin position="400"/>
        <end position="423"/>
    </location>
</feature>
<evidence type="ECO:0000256" key="1">
    <source>
        <dbReference type="SAM" id="MobiDB-lite"/>
    </source>
</evidence>
<evidence type="ECO:0000256" key="2">
    <source>
        <dbReference type="SAM" id="Phobius"/>
    </source>
</evidence>
<feature type="transmembrane region" description="Helical" evidence="2">
    <location>
        <begin position="356"/>
        <end position="380"/>
    </location>
</feature>
<keyword evidence="2" id="KW-0812">Transmembrane</keyword>
<feature type="compositionally biased region" description="Acidic residues" evidence="1">
    <location>
        <begin position="455"/>
        <end position="467"/>
    </location>
</feature>
<name>A0ABU1FVR2_9MICC</name>
<feature type="transmembrane region" description="Helical" evidence="2">
    <location>
        <begin position="126"/>
        <end position="145"/>
    </location>
</feature>
<keyword evidence="4" id="KW-1185">Reference proteome</keyword>
<proteinExistence type="predicted"/>
<feature type="transmembrane region" description="Helical" evidence="2">
    <location>
        <begin position="157"/>
        <end position="178"/>
    </location>
</feature>
<organism evidence="3 4">
    <name type="scientific">Nesterenkonia flava</name>
    <dbReference type="NCBI Taxonomy" id="469799"/>
    <lineage>
        <taxon>Bacteria</taxon>
        <taxon>Bacillati</taxon>
        <taxon>Actinomycetota</taxon>
        <taxon>Actinomycetes</taxon>
        <taxon>Micrococcales</taxon>
        <taxon>Micrococcaceae</taxon>
        <taxon>Nesterenkonia</taxon>
    </lineage>
</organism>
<feature type="transmembrane region" description="Helical" evidence="2">
    <location>
        <begin position="20"/>
        <end position="53"/>
    </location>
</feature>
<dbReference type="Pfam" id="PF19877">
    <property type="entry name" value="DUF6350"/>
    <property type="match status" value="1"/>
</dbReference>
<evidence type="ECO:0000313" key="3">
    <source>
        <dbReference type="EMBL" id="MDR5712756.1"/>
    </source>
</evidence>
<evidence type="ECO:0000313" key="4">
    <source>
        <dbReference type="Proteomes" id="UP001260872"/>
    </source>
</evidence>
<feature type="transmembrane region" description="Helical" evidence="2">
    <location>
        <begin position="251"/>
        <end position="267"/>
    </location>
</feature>
<feature type="region of interest" description="Disordered" evidence="1">
    <location>
        <begin position="433"/>
        <end position="483"/>
    </location>
</feature>
<dbReference type="RefSeq" id="WP_310538128.1">
    <property type="nucleotide sequence ID" value="NZ_BAAAOC010000076.1"/>
</dbReference>
<protein>
    <submittedName>
        <fullName evidence="3">DUF6350 family protein</fullName>
    </submittedName>
</protein>
<accession>A0ABU1FVR2</accession>
<feature type="transmembrane region" description="Helical" evidence="2">
    <location>
        <begin position="94"/>
        <end position="114"/>
    </location>
</feature>
<feature type="transmembrane region" description="Helical" evidence="2">
    <location>
        <begin position="274"/>
        <end position="295"/>
    </location>
</feature>
<feature type="compositionally biased region" description="Low complexity" evidence="1">
    <location>
        <begin position="433"/>
        <end position="442"/>
    </location>
</feature>
<dbReference type="EMBL" id="JAVKGT010000035">
    <property type="protein sequence ID" value="MDR5712756.1"/>
    <property type="molecule type" value="Genomic_DNA"/>
</dbReference>
<feature type="transmembrane region" description="Helical" evidence="2">
    <location>
        <begin position="315"/>
        <end position="335"/>
    </location>
</feature>
<reference evidence="4" key="1">
    <citation type="submission" date="2023-07" db="EMBL/GenBank/DDBJ databases">
        <title>Description of three actinobacteria isolated from air of manufacturing shop in a pharmaceutical factory.</title>
        <authorList>
            <person name="Zhang D.-F."/>
        </authorList>
    </citation>
    <scope>NUCLEOTIDE SEQUENCE [LARGE SCALE GENOMIC DNA]</scope>
    <source>
        <strain evidence="4">CCTCC AB 207010</strain>
    </source>
</reference>